<reference evidence="1 2" key="1">
    <citation type="submission" date="2019-11" db="EMBL/GenBank/DDBJ databases">
        <title>Cellulosimicrobium composti sp. nov. isolated from a compost.</title>
        <authorList>
            <person name="Yang Y."/>
        </authorList>
    </citation>
    <scope>NUCLEOTIDE SEQUENCE [LARGE SCALE GENOMIC DNA]</scope>
    <source>
        <strain evidence="1 2">BIT-GX5</strain>
    </source>
</reference>
<evidence type="ECO:0000313" key="1">
    <source>
        <dbReference type="EMBL" id="MTG89078.1"/>
    </source>
</evidence>
<proteinExistence type="predicted"/>
<dbReference type="PROSITE" id="PS51257">
    <property type="entry name" value="PROKAR_LIPOPROTEIN"/>
    <property type="match status" value="1"/>
</dbReference>
<name>A0A6N7ZIL3_9MICO</name>
<dbReference type="AlphaFoldDB" id="A0A6N7ZIL3"/>
<dbReference type="Proteomes" id="UP000440668">
    <property type="component" value="Unassembled WGS sequence"/>
</dbReference>
<gene>
    <name evidence="1" type="ORF">GJV82_08985</name>
</gene>
<protein>
    <submittedName>
        <fullName evidence="1">Uncharacterized protein</fullName>
    </submittedName>
</protein>
<comment type="caution">
    <text evidence="1">The sequence shown here is derived from an EMBL/GenBank/DDBJ whole genome shotgun (WGS) entry which is preliminary data.</text>
</comment>
<sequence>MHRFLRGPVVLLAALTLAGCGLLRVAVSDASSPSPGPEERVTVDGGLSLVVPDGWEPVGDELPDGVVFAATAADDDEQQLIVWAGDAEVGSEDTMLSVAVGIARQGGVCERLHDDTTFGAPRPVVDCSFATPGAPRKVLVGVAGGERSAMVLAQLDGEDLADTAAVLGPFLDAVAWT</sequence>
<dbReference type="RefSeq" id="WP_155098979.1">
    <property type="nucleotide sequence ID" value="NZ_WMKA01000016.1"/>
</dbReference>
<organism evidence="1 2">
    <name type="scientific">Cellulosimicrobium composti</name>
    <dbReference type="NCBI Taxonomy" id="2672572"/>
    <lineage>
        <taxon>Bacteria</taxon>
        <taxon>Bacillati</taxon>
        <taxon>Actinomycetota</taxon>
        <taxon>Actinomycetes</taxon>
        <taxon>Micrococcales</taxon>
        <taxon>Promicromonosporaceae</taxon>
        <taxon>Cellulosimicrobium</taxon>
    </lineage>
</organism>
<evidence type="ECO:0000313" key="2">
    <source>
        <dbReference type="Proteomes" id="UP000440668"/>
    </source>
</evidence>
<accession>A0A6N7ZIL3</accession>
<dbReference type="EMBL" id="WMKA01000016">
    <property type="protein sequence ID" value="MTG89078.1"/>
    <property type="molecule type" value="Genomic_DNA"/>
</dbReference>